<feature type="compositionally biased region" description="Low complexity" evidence="3">
    <location>
        <begin position="252"/>
        <end position="263"/>
    </location>
</feature>
<dbReference type="PANTHER" id="PTHR47691">
    <property type="entry name" value="REGULATOR-RELATED"/>
    <property type="match status" value="1"/>
</dbReference>
<sequence length="1196" mass="127254">MRIGILGPLDLRDATGRPVEVSGRRLRALLIRLAVDAGRSVSAERLLDDLWDGAPPGGNALQALVSRLRAVAGRDLVTFGPGGYRLAIDPGDVDAVAFERHVAEAHALEEPARRAAGLCDALALWRGPALADVADADFAAASIARLEELRIAATEDRVDADLAAGGPLPETAELEALAAAHPLRERIRGQLMRTLYASGRQAEALQVYDETRRILADRLGVDPSPELAAVHLAILRRDPDLDAIASGTPREPSGAPSVSPAASRTDDASGAPANGTLPPLRTHPAPTPRSPVSTKGSPSAPDGASGTTSGTAPSTWPNGLSDNRSSRNAPSTAHGAALSPPAATIAPWTERQPRTNLPAQLTSFVGREEESERVSELLRETRLVTLTGPGGAGKTRLAGEITARLVNEQPDGVWFVPLAPVSDPGDIAQAVLAALGVTETTLRPDGTRPAVAPLDRLTDFLVAKRLILVLDNCEHLIDAVAGIADQILGLAPGVRILTTSREPLGITGESLCPVPSLPLPPEDADAAARLRREPISHRKAHERPDSTEPVWHGDGEDALSYASVRLFADRAAAVRPGFTVNSETAPYIIAICRALDGIPLAIELAAARLRSLTVAQVADRLGDRFRLLTGGSRAALPRHRTLRAVVDWSWELLDDVERVVLRRLSVFAGGATPESAAAVCGIEGPGAPDPHDVLDVVAVLIDKSLVEASGDPEVRYRLLETVRVYAAERLAEAGEAERVRAAHARFFLALAERAEPELRRGDQLVWADRLAAERDNCNAAFRYVLDTGDVEVGLRMIAALAWFWLIRDQEIEAGGWAQAVAEIAADAPPPGLEEEYAVCVFSAQFVGQMLSEPGPTPELMRETVDRCLALVRDEPRHPILVMAPIAGRLIAGDIDGMKKALTTVEKHPDPWVRAVVRLIRGFLAVNEGQIELAAVESSAAYEAFQALGDRWGMMAGLSGLMDIALKRGKASEAVRLGEEALQYALQGVNPEQCAVMRIHLAEARAAIGDIEGARRDVADGTADAERIGEYADAAGGLMLMSELARDEGDLAGARPPLEKALAYVEPRRHRADFSRAAAIVYSKLGCLAEQEGDLEEAARMHSEAMSGLAGSLLVGNQNLAAVVEGLAALACARGDHERAAELLGTAHNLHGYSDIRSFDVRRVTRAVTEVLGEERFAAAYERGKAITHEEALALTP</sequence>
<dbReference type="Proteomes" id="UP001596380">
    <property type="component" value="Unassembled WGS sequence"/>
</dbReference>
<evidence type="ECO:0000256" key="3">
    <source>
        <dbReference type="SAM" id="MobiDB-lite"/>
    </source>
</evidence>
<evidence type="ECO:0000313" key="6">
    <source>
        <dbReference type="EMBL" id="MFC6886093.1"/>
    </source>
</evidence>
<dbReference type="InterPro" id="IPR011990">
    <property type="entry name" value="TPR-like_helical_dom_sf"/>
</dbReference>
<dbReference type="Gene3D" id="1.25.40.10">
    <property type="entry name" value="Tetratricopeptide repeat domain"/>
    <property type="match status" value="2"/>
</dbReference>
<reference evidence="7" key="1">
    <citation type="journal article" date="2019" name="Int. J. Syst. Evol. Microbiol.">
        <title>The Global Catalogue of Microorganisms (GCM) 10K type strain sequencing project: providing services to taxonomists for standard genome sequencing and annotation.</title>
        <authorList>
            <consortium name="The Broad Institute Genomics Platform"/>
            <consortium name="The Broad Institute Genome Sequencing Center for Infectious Disease"/>
            <person name="Wu L."/>
            <person name="Ma J."/>
        </authorList>
    </citation>
    <scope>NUCLEOTIDE SEQUENCE [LARGE SCALE GENOMIC DNA]</scope>
    <source>
        <strain evidence="7">JCM 3369</strain>
    </source>
</reference>
<evidence type="ECO:0000256" key="2">
    <source>
        <dbReference type="ARBA" id="ARBA00023125"/>
    </source>
</evidence>
<dbReference type="PANTHER" id="PTHR47691:SF3">
    <property type="entry name" value="HTH-TYPE TRANSCRIPTIONAL REGULATOR RV0890C-RELATED"/>
    <property type="match status" value="1"/>
</dbReference>
<comment type="caution">
    <text evidence="6">The sequence shown here is derived from an EMBL/GenBank/DDBJ whole genome shotgun (WGS) entry which is preliminary data.</text>
</comment>
<dbReference type="SUPFAM" id="SSF46894">
    <property type="entry name" value="C-terminal effector domain of the bipartite response regulators"/>
    <property type="match status" value="1"/>
</dbReference>
<protein>
    <submittedName>
        <fullName evidence="6">BTAD domain-containing putative transcriptional regulator</fullName>
    </submittedName>
</protein>
<dbReference type="SUPFAM" id="SSF48452">
    <property type="entry name" value="TPR-like"/>
    <property type="match status" value="2"/>
</dbReference>
<keyword evidence="7" id="KW-1185">Reference proteome</keyword>
<dbReference type="Pfam" id="PF03704">
    <property type="entry name" value="BTAD"/>
    <property type="match status" value="1"/>
</dbReference>
<dbReference type="InterPro" id="IPR036388">
    <property type="entry name" value="WH-like_DNA-bd_sf"/>
</dbReference>
<dbReference type="CDD" id="cd15831">
    <property type="entry name" value="BTAD"/>
    <property type="match status" value="1"/>
</dbReference>
<feature type="compositionally biased region" description="Polar residues" evidence="3">
    <location>
        <begin position="318"/>
        <end position="331"/>
    </location>
</feature>
<feature type="compositionally biased region" description="Low complexity" evidence="3">
    <location>
        <begin position="299"/>
        <end position="317"/>
    </location>
</feature>
<dbReference type="InterPro" id="IPR016032">
    <property type="entry name" value="Sig_transdc_resp-reg_C-effctor"/>
</dbReference>
<keyword evidence="2" id="KW-0238">DNA-binding</keyword>
<feature type="domain" description="Bacterial transcriptional activator" evidence="5">
    <location>
        <begin position="93"/>
        <end position="235"/>
    </location>
</feature>
<proteinExistence type="inferred from homology"/>
<dbReference type="Gene3D" id="1.10.10.10">
    <property type="entry name" value="Winged helix-like DNA-binding domain superfamily/Winged helix DNA-binding domain"/>
    <property type="match status" value="1"/>
</dbReference>
<organism evidence="6 7">
    <name type="scientific">Actinomadura yumaensis</name>
    <dbReference type="NCBI Taxonomy" id="111807"/>
    <lineage>
        <taxon>Bacteria</taxon>
        <taxon>Bacillati</taxon>
        <taxon>Actinomycetota</taxon>
        <taxon>Actinomycetes</taxon>
        <taxon>Streptosporangiales</taxon>
        <taxon>Thermomonosporaceae</taxon>
        <taxon>Actinomadura</taxon>
    </lineage>
</organism>
<dbReference type="EMBL" id="JBHSXS010000047">
    <property type="protein sequence ID" value="MFC6886093.1"/>
    <property type="molecule type" value="Genomic_DNA"/>
</dbReference>
<accession>A0ABW2CYD7</accession>
<evidence type="ECO:0000256" key="1">
    <source>
        <dbReference type="ARBA" id="ARBA00005820"/>
    </source>
</evidence>
<evidence type="ECO:0000313" key="7">
    <source>
        <dbReference type="Proteomes" id="UP001596380"/>
    </source>
</evidence>
<dbReference type="SMART" id="SM00862">
    <property type="entry name" value="Trans_reg_C"/>
    <property type="match status" value="1"/>
</dbReference>
<dbReference type="Gene3D" id="3.40.50.300">
    <property type="entry name" value="P-loop containing nucleotide triphosphate hydrolases"/>
    <property type="match status" value="1"/>
</dbReference>
<dbReference type="Pfam" id="PF25872">
    <property type="entry name" value="HTH_77"/>
    <property type="match status" value="1"/>
</dbReference>
<feature type="domain" description="OmpR/PhoB-type" evidence="4">
    <location>
        <begin position="16"/>
        <end position="86"/>
    </location>
</feature>
<dbReference type="Pfam" id="PF13401">
    <property type="entry name" value="AAA_22"/>
    <property type="match status" value="1"/>
</dbReference>
<dbReference type="InterPro" id="IPR049945">
    <property type="entry name" value="AAA_22"/>
</dbReference>
<dbReference type="InterPro" id="IPR027417">
    <property type="entry name" value="P-loop_NTPase"/>
</dbReference>
<feature type="region of interest" description="Disordered" evidence="3">
    <location>
        <begin position="243"/>
        <end position="339"/>
    </location>
</feature>
<evidence type="ECO:0000259" key="4">
    <source>
        <dbReference type="SMART" id="SM00862"/>
    </source>
</evidence>
<name>A0ABW2CYD7_9ACTN</name>
<dbReference type="RefSeq" id="WP_160823172.1">
    <property type="nucleotide sequence ID" value="NZ_JBHSXS010000047.1"/>
</dbReference>
<dbReference type="SMART" id="SM01043">
    <property type="entry name" value="BTAD"/>
    <property type="match status" value="1"/>
</dbReference>
<dbReference type="InterPro" id="IPR005158">
    <property type="entry name" value="BTAD"/>
</dbReference>
<comment type="similarity">
    <text evidence="1">Belongs to the AfsR/DnrI/RedD regulatory family.</text>
</comment>
<dbReference type="PRINTS" id="PR00364">
    <property type="entry name" value="DISEASERSIST"/>
</dbReference>
<dbReference type="SUPFAM" id="SSF52540">
    <property type="entry name" value="P-loop containing nucleoside triphosphate hydrolases"/>
    <property type="match status" value="1"/>
</dbReference>
<dbReference type="InterPro" id="IPR001867">
    <property type="entry name" value="OmpR/PhoB-type_DNA-bd"/>
</dbReference>
<gene>
    <name evidence="6" type="ORF">ACFQKB_40485</name>
</gene>
<dbReference type="InterPro" id="IPR058852">
    <property type="entry name" value="HTH_77"/>
</dbReference>
<evidence type="ECO:0000259" key="5">
    <source>
        <dbReference type="SMART" id="SM01043"/>
    </source>
</evidence>